<sequence length="212" mass="25539">MNQERLETLLMTIDKMRATTIKQLMRVHDLGGYRNAAKIVKQLKPYIHEHRENEKIIYLNKHGRELIGSSHEVKHSPYIQHILLTNEVYIYFKCPFDWRTECPFEREEKLPKGFTLTLGNTALKSKKRVIADAVFTRNGYLYLVEIDNIRKMQDNQKKIETYTDLWSSIKMEFGQQPILYFFTNTINRKKKFEDWLANKRIRYEVRTFDEIR</sequence>
<dbReference type="EMBL" id="PIQO01000006">
    <property type="protein sequence ID" value="PKR85226.1"/>
    <property type="molecule type" value="Genomic_DNA"/>
</dbReference>
<dbReference type="AlphaFoldDB" id="A0A2N3LKT4"/>
<evidence type="ECO:0008006" key="3">
    <source>
        <dbReference type="Google" id="ProtNLM"/>
    </source>
</evidence>
<dbReference type="RefSeq" id="WP_101354202.1">
    <property type="nucleotide sequence ID" value="NZ_PIQO01000006.1"/>
</dbReference>
<reference evidence="1 2" key="1">
    <citation type="submission" date="2017-11" db="EMBL/GenBank/DDBJ databases">
        <title>Bacillus camelliae sp. nov., isolated from pu'er tea.</title>
        <authorList>
            <person name="Niu L."/>
        </authorList>
    </citation>
    <scope>NUCLEOTIDE SEQUENCE [LARGE SCALE GENOMIC DNA]</scope>
    <source>
        <strain evidence="1 2">7578-1</strain>
    </source>
</reference>
<evidence type="ECO:0000313" key="1">
    <source>
        <dbReference type="EMBL" id="PKR85226.1"/>
    </source>
</evidence>
<organism evidence="1 2">
    <name type="scientific">Heyndrickxia camelliae</name>
    <dbReference type="NCBI Taxonomy" id="1707093"/>
    <lineage>
        <taxon>Bacteria</taxon>
        <taxon>Bacillati</taxon>
        <taxon>Bacillota</taxon>
        <taxon>Bacilli</taxon>
        <taxon>Bacillales</taxon>
        <taxon>Bacillaceae</taxon>
        <taxon>Heyndrickxia</taxon>
    </lineage>
</organism>
<protein>
    <recommendedName>
        <fullName evidence="3">Replication-relaxation</fullName>
    </recommendedName>
</protein>
<dbReference type="Proteomes" id="UP000233440">
    <property type="component" value="Unassembled WGS sequence"/>
</dbReference>
<comment type="caution">
    <text evidence="1">The sequence shown here is derived from an EMBL/GenBank/DDBJ whole genome shotgun (WGS) entry which is preliminary data.</text>
</comment>
<name>A0A2N3LKT4_9BACI</name>
<gene>
    <name evidence="1" type="ORF">CWO92_10770</name>
</gene>
<evidence type="ECO:0000313" key="2">
    <source>
        <dbReference type="Proteomes" id="UP000233440"/>
    </source>
</evidence>
<proteinExistence type="predicted"/>
<dbReference type="Pfam" id="PF13814">
    <property type="entry name" value="Replic_Relax"/>
    <property type="match status" value="1"/>
</dbReference>
<dbReference type="OrthoDB" id="2601083at2"/>
<keyword evidence="2" id="KW-1185">Reference proteome</keyword>
<accession>A0A2N3LKT4</accession>
<dbReference type="InterPro" id="IPR025855">
    <property type="entry name" value="Replic_Relax"/>
</dbReference>